<protein>
    <submittedName>
        <fullName evidence="2">Uncharacterized protein</fullName>
    </submittedName>
</protein>
<keyword evidence="1" id="KW-0812">Transmembrane</keyword>
<gene>
    <name evidence="2" type="ORF">K504DRAFT_464156</name>
</gene>
<keyword evidence="3" id="KW-1185">Reference proteome</keyword>
<evidence type="ECO:0000313" key="2">
    <source>
        <dbReference type="EMBL" id="KAF2712069.1"/>
    </source>
</evidence>
<keyword evidence="1" id="KW-0472">Membrane</keyword>
<sequence>MDSHVEYHLVDLDYDSFDESESGSDDSFMDEPPHYYTTRTPLLVSEIAQNQPCSQLCPYTHNLQYHQGTAMPQQVRLNVYSHSHSRHHHHHHQGGGDIEWQLGALMDPDYDYHDRLVWGMPAWFWLPFVLMMTVLVAGAVLFALVVIEN</sequence>
<dbReference type="EMBL" id="MU005766">
    <property type="protein sequence ID" value="KAF2712069.1"/>
    <property type="molecule type" value="Genomic_DNA"/>
</dbReference>
<proteinExistence type="predicted"/>
<evidence type="ECO:0000313" key="3">
    <source>
        <dbReference type="Proteomes" id="UP000799428"/>
    </source>
</evidence>
<keyword evidence="1" id="KW-1133">Transmembrane helix</keyword>
<organism evidence="2 3">
    <name type="scientific">Pleomassaria siparia CBS 279.74</name>
    <dbReference type="NCBI Taxonomy" id="1314801"/>
    <lineage>
        <taxon>Eukaryota</taxon>
        <taxon>Fungi</taxon>
        <taxon>Dikarya</taxon>
        <taxon>Ascomycota</taxon>
        <taxon>Pezizomycotina</taxon>
        <taxon>Dothideomycetes</taxon>
        <taxon>Pleosporomycetidae</taxon>
        <taxon>Pleosporales</taxon>
        <taxon>Pleomassariaceae</taxon>
        <taxon>Pleomassaria</taxon>
    </lineage>
</organism>
<reference evidence="2" key="1">
    <citation type="journal article" date="2020" name="Stud. Mycol.">
        <title>101 Dothideomycetes genomes: a test case for predicting lifestyles and emergence of pathogens.</title>
        <authorList>
            <person name="Haridas S."/>
            <person name="Albert R."/>
            <person name="Binder M."/>
            <person name="Bloem J."/>
            <person name="Labutti K."/>
            <person name="Salamov A."/>
            <person name="Andreopoulos B."/>
            <person name="Baker S."/>
            <person name="Barry K."/>
            <person name="Bills G."/>
            <person name="Bluhm B."/>
            <person name="Cannon C."/>
            <person name="Castanera R."/>
            <person name="Culley D."/>
            <person name="Daum C."/>
            <person name="Ezra D."/>
            <person name="Gonzalez J."/>
            <person name="Henrissat B."/>
            <person name="Kuo A."/>
            <person name="Liang C."/>
            <person name="Lipzen A."/>
            <person name="Lutzoni F."/>
            <person name="Magnuson J."/>
            <person name="Mondo S."/>
            <person name="Nolan M."/>
            <person name="Ohm R."/>
            <person name="Pangilinan J."/>
            <person name="Park H.-J."/>
            <person name="Ramirez L."/>
            <person name="Alfaro M."/>
            <person name="Sun H."/>
            <person name="Tritt A."/>
            <person name="Yoshinaga Y."/>
            <person name="Zwiers L.-H."/>
            <person name="Turgeon B."/>
            <person name="Goodwin S."/>
            <person name="Spatafora J."/>
            <person name="Crous P."/>
            <person name="Grigoriev I."/>
        </authorList>
    </citation>
    <scope>NUCLEOTIDE SEQUENCE</scope>
    <source>
        <strain evidence="2">CBS 279.74</strain>
    </source>
</reference>
<accession>A0A6G1KGU3</accession>
<name>A0A6G1KGU3_9PLEO</name>
<evidence type="ECO:0000256" key="1">
    <source>
        <dbReference type="SAM" id="Phobius"/>
    </source>
</evidence>
<feature type="transmembrane region" description="Helical" evidence="1">
    <location>
        <begin position="122"/>
        <end position="147"/>
    </location>
</feature>
<dbReference type="AlphaFoldDB" id="A0A6G1KGU3"/>
<dbReference type="Proteomes" id="UP000799428">
    <property type="component" value="Unassembled WGS sequence"/>
</dbReference>